<feature type="transmembrane region" description="Helical" evidence="1">
    <location>
        <begin position="60"/>
        <end position="82"/>
    </location>
</feature>
<keyword evidence="1" id="KW-0472">Membrane</keyword>
<reference evidence="3" key="1">
    <citation type="journal article" date="2012" name="Science">
        <title>Fermentation, hydrogen, and sulfur metabolism in multiple uncultivated bacterial phyla.</title>
        <authorList>
            <person name="Wrighton K.C."/>
            <person name="Thomas B.C."/>
            <person name="Sharon I."/>
            <person name="Miller C.S."/>
            <person name="Castelle C.J."/>
            <person name="VerBerkmoes N.C."/>
            <person name="Wilkins M.J."/>
            <person name="Hettich R.L."/>
            <person name="Lipton M.S."/>
            <person name="Williams K.H."/>
            <person name="Long P.E."/>
            <person name="Banfield J.F."/>
        </authorList>
    </citation>
    <scope>NUCLEOTIDE SEQUENCE [LARGE SCALE GENOMIC DNA]</scope>
</reference>
<sequence length="663" mass="82268">MNYIIKQILIFIRYILFLFYKIVNAFLEFLDWLIIRIYFWVRKIKNNSYVNKFLRFTEEFYYSILIIFIIFLLLFFIYESIFSVDFSIFTLHNTFLKIPKNIFYKFFSYFLVILISLVNLKFIFNFLYKNIVLWKSFFILFLLWSTYPFYRNYYLDYYNFSLFVWFISVLLLLALIMKQNYETMEEDMKNKFYYFNLYKKIFEKTKDKKNHFKEYINWIKNFSIKWNYIQLISDEPISIWKDIFWYNYFAKNIYDIINGIDNKDFENSYSIWIIWEWWLWKSSIINLLDKDYLDWNPNYITHRFNPWNYEKNDLIKSYLFDLSTVLWEIHISLLLAKYLKLIEWLNSNLSLIPKILKSFSKEKTLEDVKNQIWKKLVKLWKKLVIIIDDLDRCEPSEILIMLNLIKNLGNFKNIIYIVSYDKEHIIKVMDSKWFDSKYLEKIINIERFVPVPLKEDLEEFFFKKINEIFDLIKIENQNKIEIVDYIINKFENIFEKENLRFIKRLLNQINIVLQVNYEKPEWSNKMKKFTKEDFEKIILINYIKLKDYKFFQESLRKFKNINNRDKKYFAPNRPIIFQNLNEKYFYESFLEFIWLNIRNISASNWVSEYTEISNKYKGALLSLKQDETNKDNPDYEFNPAQSELYKKIINDYEYNLELIKYFS</sequence>
<feature type="transmembrane region" description="Helical" evidence="1">
    <location>
        <begin position="12"/>
        <end position="39"/>
    </location>
</feature>
<evidence type="ECO:0000259" key="2">
    <source>
        <dbReference type="Pfam" id="PF07693"/>
    </source>
</evidence>
<comment type="caution">
    <text evidence="3">The sequence shown here is derived from an EMBL/GenBank/DDBJ whole genome shotgun (WGS) entry which is preliminary data.</text>
</comment>
<evidence type="ECO:0000256" key="1">
    <source>
        <dbReference type="SAM" id="Phobius"/>
    </source>
</evidence>
<organism evidence="3">
    <name type="scientific">uncultured bacterium</name>
    <name type="common">gcode 4</name>
    <dbReference type="NCBI Taxonomy" id="1234023"/>
    <lineage>
        <taxon>Bacteria</taxon>
        <taxon>environmental samples</taxon>
    </lineage>
</organism>
<feature type="transmembrane region" description="Helical" evidence="1">
    <location>
        <begin position="132"/>
        <end position="150"/>
    </location>
</feature>
<accession>K2AWK8</accession>
<protein>
    <submittedName>
        <fullName evidence="3">Protein containing kap family P-loop protein</fullName>
    </submittedName>
</protein>
<keyword evidence="1" id="KW-0812">Transmembrane</keyword>
<feature type="transmembrane region" description="Helical" evidence="1">
    <location>
        <begin position="102"/>
        <end position="120"/>
    </location>
</feature>
<gene>
    <name evidence="3" type="ORF">ACD_49C00062G0001</name>
</gene>
<evidence type="ECO:0000313" key="3">
    <source>
        <dbReference type="EMBL" id="EKD66137.1"/>
    </source>
</evidence>
<name>K2AWK8_9BACT</name>
<proteinExistence type="predicted"/>
<dbReference type="InterPro" id="IPR011646">
    <property type="entry name" value="KAP_P-loop"/>
</dbReference>
<feature type="transmembrane region" description="Helical" evidence="1">
    <location>
        <begin position="162"/>
        <end position="181"/>
    </location>
</feature>
<keyword evidence="1" id="KW-1133">Transmembrane helix</keyword>
<dbReference type="Pfam" id="PF07693">
    <property type="entry name" value="KAP_NTPase"/>
    <property type="match status" value="1"/>
</dbReference>
<feature type="domain" description="KAP NTPase" evidence="2">
    <location>
        <begin position="246"/>
        <end position="514"/>
    </location>
</feature>
<dbReference type="AlphaFoldDB" id="K2AWK8"/>
<dbReference type="EMBL" id="AMFJ01021648">
    <property type="protein sequence ID" value="EKD66137.1"/>
    <property type="molecule type" value="Genomic_DNA"/>
</dbReference>